<keyword evidence="5 9" id="KW-0863">Zinc-finger</keyword>
<feature type="domain" description="C3H1-type" evidence="11">
    <location>
        <begin position="166"/>
        <end position="193"/>
    </location>
</feature>
<dbReference type="Proteomes" id="UP000591131">
    <property type="component" value="Unassembled WGS sequence"/>
</dbReference>
<feature type="compositionally biased region" description="Pro residues" evidence="10">
    <location>
        <begin position="244"/>
        <end position="256"/>
    </location>
</feature>
<evidence type="ECO:0000256" key="10">
    <source>
        <dbReference type="SAM" id="MobiDB-lite"/>
    </source>
</evidence>
<evidence type="ECO:0000256" key="3">
    <source>
        <dbReference type="ARBA" id="ARBA00022723"/>
    </source>
</evidence>
<dbReference type="PANTHER" id="PTHR23102:SF24">
    <property type="entry name" value="CLEAVAGE AND POLYADENYLATION SPECIFICITY FACTOR SUBUNIT 4"/>
    <property type="match status" value="1"/>
</dbReference>
<feature type="compositionally biased region" description="Basic and acidic residues" evidence="10">
    <location>
        <begin position="375"/>
        <end position="392"/>
    </location>
</feature>
<feature type="compositionally biased region" description="Pro residues" evidence="10">
    <location>
        <begin position="14"/>
        <end position="24"/>
    </location>
</feature>
<evidence type="ECO:0000256" key="7">
    <source>
        <dbReference type="ARBA" id="ARBA00022884"/>
    </source>
</evidence>
<feature type="region of interest" description="Disordered" evidence="10">
    <location>
        <begin position="234"/>
        <end position="403"/>
    </location>
</feature>
<protein>
    <submittedName>
        <fullName evidence="12">Cleavage and polyadenylation specificity factor subunit 4</fullName>
    </submittedName>
</protein>
<keyword evidence="2" id="KW-0507">mRNA processing</keyword>
<dbReference type="OrthoDB" id="1914176at2759"/>
<feature type="zinc finger region" description="C3H1-type" evidence="9">
    <location>
        <begin position="166"/>
        <end position="193"/>
    </location>
</feature>
<evidence type="ECO:0000256" key="1">
    <source>
        <dbReference type="ARBA" id="ARBA00004123"/>
    </source>
</evidence>
<dbReference type="GO" id="GO:0005634">
    <property type="term" value="C:nucleus"/>
    <property type="evidence" value="ECO:0007669"/>
    <property type="project" value="UniProtKB-SubCell"/>
</dbReference>
<name>A0A7J6MXJ3_PERCH</name>
<sequence>MASFLPPSALPANPNQPPPPPLPPGKMMQARSHFQPPPPVTPPPTANRSYVPVPSPIAEESSFEDADIDTTDEDAVEFDFEEDLKAIDEVKSEAMLKEVGSLGSLESRPGTRGRYFSVCKHWLKTLCMKGDKCDFLHQYDVNRMPECVAWVKHGRCTEKDCELRHDIETVECQKYKYGFCRLGNMCRLRHEKHGRQMLPDLVPDWYLRECVPNVFEYVPRMPEDLLRSSIQELKPSRHQHQQPSAPPPPPPPPPPSRRVDGGLPPPPPPTSMRGTSPPPPPPPGQQQGWRAPAGDKGAWGAPPKQDSGWTGQGSTSAWGSRPARGENAEGGSSWGAPSRGGRHGDEKSPGGWAALRQQPNRSSGTGWAAPQSHGGGEERGRSDWSWNRADRGHGRRSFSRNRSPQLSIQTLGLHQMTENPLAVLVLSRDEAAGEMPEVGESLPHAATSVEVGELLSRRRIETLTDAHLGLVENTTAIVVEATGASIGIEIEEETEIAGLRIETIESAAERENDSAEMIRGPAGDSSCAIEPIIATDQLLGSYASHILVALPLRGGRGQH</sequence>
<dbReference type="PROSITE" id="PS50103">
    <property type="entry name" value="ZF_C3H1"/>
    <property type="match status" value="2"/>
</dbReference>
<keyword evidence="7" id="KW-0694">RNA-binding</keyword>
<comment type="subcellular location">
    <subcellularLocation>
        <location evidence="1">Nucleus</location>
    </subcellularLocation>
</comment>
<feature type="region of interest" description="Disordered" evidence="10">
    <location>
        <begin position="1"/>
        <end position="53"/>
    </location>
</feature>
<accession>A0A7J6MXJ3</accession>
<gene>
    <name evidence="12" type="primary">CPSF4</name>
    <name evidence="12" type="ORF">FOL47_007017</name>
</gene>
<dbReference type="Gene3D" id="4.10.1000.10">
    <property type="entry name" value="Zinc finger, CCCH-type"/>
    <property type="match status" value="1"/>
</dbReference>
<dbReference type="EMBL" id="JAAPAO010000040">
    <property type="protein sequence ID" value="KAF4675950.1"/>
    <property type="molecule type" value="Genomic_DNA"/>
</dbReference>
<keyword evidence="6 9" id="KW-0862">Zinc</keyword>
<keyword evidence="3 9" id="KW-0479">Metal-binding</keyword>
<evidence type="ECO:0000313" key="13">
    <source>
        <dbReference type="Proteomes" id="UP000591131"/>
    </source>
</evidence>
<keyword evidence="4" id="KW-0677">Repeat</keyword>
<reference evidence="12 13" key="1">
    <citation type="submission" date="2020-04" db="EMBL/GenBank/DDBJ databases">
        <title>Perkinsus chesapeaki whole genome sequence.</title>
        <authorList>
            <person name="Bogema D.R."/>
        </authorList>
    </citation>
    <scope>NUCLEOTIDE SEQUENCE [LARGE SCALE GENOMIC DNA]</scope>
    <source>
        <strain evidence="12">ATCC PRA-425</strain>
    </source>
</reference>
<evidence type="ECO:0000256" key="8">
    <source>
        <dbReference type="ARBA" id="ARBA00023242"/>
    </source>
</evidence>
<dbReference type="SMART" id="SM00356">
    <property type="entry name" value="ZnF_C3H1"/>
    <property type="match status" value="3"/>
</dbReference>
<keyword evidence="13" id="KW-1185">Reference proteome</keyword>
<comment type="caution">
    <text evidence="12">The sequence shown here is derived from an EMBL/GenBank/DDBJ whole genome shotgun (WGS) entry which is preliminary data.</text>
</comment>
<feature type="compositionally biased region" description="Pro residues" evidence="10">
    <location>
        <begin position="263"/>
        <end position="284"/>
    </location>
</feature>
<evidence type="ECO:0000256" key="5">
    <source>
        <dbReference type="ARBA" id="ARBA00022771"/>
    </source>
</evidence>
<organism evidence="12 13">
    <name type="scientific">Perkinsus chesapeaki</name>
    <name type="common">Clam parasite</name>
    <name type="synonym">Perkinsus andrewsi</name>
    <dbReference type="NCBI Taxonomy" id="330153"/>
    <lineage>
        <taxon>Eukaryota</taxon>
        <taxon>Sar</taxon>
        <taxon>Alveolata</taxon>
        <taxon>Perkinsozoa</taxon>
        <taxon>Perkinsea</taxon>
        <taxon>Perkinsida</taxon>
        <taxon>Perkinsidae</taxon>
        <taxon>Perkinsus</taxon>
    </lineage>
</organism>
<dbReference type="InterPro" id="IPR036855">
    <property type="entry name" value="Znf_CCCH_sf"/>
</dbReference>
<feature type="zinc finger region" description="C3H1-type" evidence="9">
    <location>
        <begin position="118"/>
        <end position="140"/>
    </location>
</feature>
<feature type="compositionally biased region" description="Polar residues" evidence="10">
    <location>
        <begin position="307"/>
        <end position="318"/>
    </location>
</feature>
<dbReference type="InterPro" id="IPR000571">
    <property type="entry name" value="Znf_CCCH"/>
</dbReference>
<evidence type="ECO:0000313" key="12">
    <source>
        <dbReference type="EMBL" id="KAF4675950.1"/>
    </source>
</evidence>
<feature type="compositionally biased region" description="Low complexity" evidence="10">
    <location>
        <begin position="1"/>
        <end position="13"/>
    </location>
</feature>
<feature type="compositionally biased region" description="Pro residues" evidence="10">
    <location>
        <begin position="35"/>
        <end position="45"/>
    </location>
</feature>
<evidence type="ECO:0000256" key="4">
    <source>
        <dbReference type="ARBA" id="ARBA00022737"/>
    </source>
</evidence>
<keyword evidence="8" id="KW-0539">Nucleus</keyword>
<feature type="domain" description="C3H1-type" evidence="11">
    <location>
        <begin position="118"/>
        <end position="140"/>
    </location>
</feature>
<dbReference type="GO" id="GO:0006397">
    <property type="term" value="P:mRNA processing"/>
    <property type="evidence" value="ECO:0007669"/>
    <property type="project" value="UniProtKB-KW"/>
</dbReference>
<dbReference type="GO" id="GO:0003723">
    <property type="term" value="F:RNA binding"/>
    <property type="evidence" value="ECO:0007669"/>
    <property type="project" value="UniProtKB-KW"/>
</dbReference>
<dbReference type="SUPFAM" id="SSF90229">
    <property type="entry name" value="CCCH zinc finger"/>
    <property type="match status" value="1"/>
</dbReference>
<evidence type="ECO:0000259" key="11">
    <source>
        <dbReference type="PROSITE" id="PS50103"/>
    </source>
</evidence>
<evidence type="ECO:0000256" key="9">
    <source>
        <dbReference type="PROSITE-ProRule" id="PRU00723"/>
    </source>
</evidence>
<evidence type="ECO:0000256" key="6">
    <source>
        <dbReference type="ARBA" id="ARBA00022833"/>
    </source>
</evidence>
<dbReference type="InterPro" id="IPR045348">
    <property type="entry name" value="CPSF4/Yth1"/>
</dbReference>
<dbReference type="PANTHER" id="PTHR23102">
    <property type="entry name" value="CLEAVAGE AND POLYADENYLATION SPECIFICITY FACTOR SUBUNIT 4-RELATED"/>
    <property type="match status" value="1"/>
</dbReference>
<proteinExistence type="predicted"/>
<dbReference type="GO" id="GO:0008270">
    <property type="term" value="F:zinc ion binding"/>
    <property type="evidence" value="ECO:0007669"/>
    <property type="project" value="UniProtKB-KW"/>
</dbReference>
<dbReference type="AlphaFoldDB" id="A0A7J6MXJ3"/>
<evidence type="ECO:0000256" key="2">
    <source>
        <dbReference type="ARBA" id="ARBA00022664"/>
    </source>
</evidence>